<dbReference type="CDD" id="cd08347">
    <property type="entry name" value="PcpA_C_like"/>
    <property type="match status" value="1"/>
</dbReference>
<dbReference type="Gene3D" id="3.10.180.10">
    <property type="entry name" value="2,3-Dihydroxybiphenyl 1,2-Dioxygenase, domain 1"/>
    <property type="match status" value="2"/>
</dbReference>
<sequence length="320" mass="35254">MQNVTGMHHITAISGDPQENLAFYQGVLGMRLVKRSINQDAPDTYHLFFADHQGNPGTDITFFPWPQMGPAQHGAGNWGEVSLTVPPGSIPYWQERLTRFGIKTGEPHARFGEMVLPFSDPHGMQLSLLEAELYSGFGYTPWENSPVPAEYQIRGLGGVRLTVRASDATARFFHDAMGFSATRQEGGWQRFTIGEGASGQRFDVLVDPTAPRAKWGVGAVHHVAWRATDPDQLEQVRLAISAAGGRPTDHIDRFWFVSVYVREPGGALCEIATDGPGFGVDENMENLGEALVLPSWYEPHRAEIEAGLPALQDIDPGQYR</sequence>
<protein>
    <submittedName>
        <fullName evidence="2">Lactoylglutathione lyase-like lyase</fullName>
    </submittedName>
</protein>
<dbReference type="STRING" id="889378.Spiaf_1853"/>
<dbReference type="InterPro" id="IPR037523">
    <property type="entry name" value="VOC_core"/>
</dbReference>
<dbReference type="HOGENOM" id="CLU_057821_0_0_12"/>
<dbReference type="EMBL" id="CP003282">
    <property type="protein sequence ID" value="AFG37910.1"/>
    <property type="molecule type" value="Genomic_DNA"/>
</dbReference>
<proteinExistence type="predicted"/>
<keyword evidence="3" id="KW-1185">Reference proteome</keyword>
<dbReference type="Proteomes" id="UP000007383">
    <property type="component" value="Chromosome"/>
</dbReference>
<name>H9UK67_SPIAZ</name>
<feature type="domain" description="VOC" evidence="1">
    <location>
        <begin position="6"/>
        <end position="131"/>
    </location>
</feature>
<dbReference type="PROSITE" id="PS51819">
    <property type="entry name" value="VOC"/>
    <property type="match status" value="2"/>
</dbReference>
<dbReference type="RefSeq" id="WP_014455893.1">
    <property type="nucleotide sequence ID" value="NC_017098.1"/>
</dbReference>
<dbReference type="SUPFAM" id="SSF54593">
    <property type="entry name" value="Glyoxalase/Bleomycin resistance protein/Dihydroxybiphenyl dioxygenase"/>
    <property type="match status" value="1"/>
</dbReference>
<reference evidence="3" key="1">
    <citation type="journal article" date="2013" name="Stand. Genomic Sci.">
        <title>Complete genome sequence of the halophilic bacterium Spirochaeta africana type strain (Z-7692(T)) from the alkaline Lake Magadi in the East African Rift.</title>
        <authorList>
            <person name="Liolos K."/>
            <person name="Abt B."/>
            <person name="Scheuner C."/>
            <person name="Teshima H."/>
            <person name="Held B."/>
            <person name="Lapidus A."/>
            <person name="Nolan M."/>
            <person name="Lucas S."/>
            <person name="Deshpande S."/>
            <person name="Cheng J.F."/>
            <person name="Tapia R."/>
            <person name="Goodwin L.A."/>
            <person name="Pitluck S."/>
            <person name="Pagani I."/>
            <person name="Ivanova N."/>
            <person name="Mavromatis K."/>
            <person name="Mikhailova N."/>
            <person name="Huntemann M."/>
            <person name="Pati A."/>
            <person name="Chen A."/>
            <person name="Palaniappan K."/>
            <person name="Land M."/>
            <person name="Rohde M."/>
            <person name="Tindall B.J."/>
            <person name="Detter J.C."/>
            <person name="Goker M."/>
            <person name="Bristow J."/>
            <person name="Eisen J.A."/>
            <person name="Markowitz V."/>
            <person name="Hugenholtz P."/>
            <person name="Woyke T."/>
            <person name="Klenk H.P."/>
            <person name="Kyrpides N.C."/>
        </authorList>
    </citation>
    <scope>NUCLEOTIDE SEQUENCE</scope>
    <source>
        <strain evidence="3">ATCC 700263 / DSM 8902 / Z-7692</strain>
    </source>
</reference>
<dbReference type="PANTHER" id="PTHR36110">
    <property type="entry name" value="RING-CLEAVING DIOXYGENASE MHQE-RELATED"/>
    <property type="match status" value="1"/>
</dbReference>
<dbReference type="InterPro" id="IPR052537">
    <property type="entry name" value="Extradiol_RC_dioxygenase"/>
</dbReference>
<evidence type="ECO:0000313" key="3">
    <source>
        <dbReference type="Proteomes" id="UP000007383"/>
    </source>
</evidence>
<dbReference type="GO" id="GO:0016829">
    <property type="term" value="F:lyase activity"/>
    <property type="evidence" value="ECO:0007669"/>
    <property type="project" value="UniProtKB-KW"/>
</dbReference>
<dbReference type="InterPro" id="IPR029068">
    <property type="entry name" value="Glyas_Bleomycin-R_OHBP_Dase"/>
</dbReference>
<dbReference type="KEGG" id="sfc:Spiaf_1853"/>
<dbReference type="OrthoDB" id="9785698at2"/>
<organism evidence="2 3">
    <name type="scientific">Spirochaeta africana (strain ATCC 700263 / DSM 8902 / Z-7692)</name>
    <dbReference type="NCBI Taxonomy" id="889378"/>
    <lineage>
        <taxon>Bacteria</taxon>
        <taxon>Pseudomonadati</taxon>
        <taxon>Spirochaetota</taxon>
        <taxon>Spirochaetia</taxon>
        <taxon>Spirochaetales</taxon>
        <taxon>Spirochaetaceae</taxon>
        <taxon>Spirochaeta</taxon>
    </lineage>
</organism>
<evidence type="ECO:0000259" key="1">
    <source>
        <dbReference type="PROSITE" id="PS51819"/>
    </source>
</evidence>
<dbReference type="PATRIC" id="fig|889378.3.peg.1844"/>
<gene>
    <name evidence="2" type="ordered locus">Spiaf_1853</name>
</gene>
<evidence type="ECO:0000313" key="2">
    <source>
        <dbReference type="EMBL" id="AFG37910.1"/>
    </source>
</evidence>
<dbReference type="Pfam" id="PF00903">
    <property type="entry name" value="Glyoxalase"/>
    <property type="match status" value="2"/>
</dbReference>
<dbReference type="eggNOG" id="COG0346">
    <property type="taxonomic scope" value="Bacteria"/>
</dbReference>
<accession>H9UK67</accession>
<dbReference type="PANTHER" id="PTHR36110:SF4">
    <property type="entry name" value="RING-CLEAVING DIOXYGENASE MHQA-RELATED"/>
    <property type="match status" value="1"/>
</dbReference>
<feature type="domain" description="VOC" evidence="1">
    <location>
        <begin position="155"/>
        <end position="274"/>
    </location>
</feature>
<keyword evidence="2" id="KW-0456">Lyase</keyword>
<dbReference type="InterPro" id="IPR004360">
    <property type="entry name" value="Glyas_Fos-R_dOase_dom"/>
</dbReference>
<dbReference type="AlphaFoldDB" id="H9UK67"/>